<organism evidence="1 2">
    <name type="scientific">Acaulospora colombiana</name>
    <dbReference type="NCBI Taxonomy" id="27376"/>
    <lineage>
        <taxon>Eukaryota</taxon>
        <taxon>Fungi</taxon>
        <taxon>Fungi incertae sedis</taxon>
        <taxon>Mucoromycota</taxon>
        <taxon>Glomeromycotina</taxon>
        <taxon>Glomeromycetes</taxon>
        <taxon>Diversisporales</taxon>
        <taxon>Acaulosporaceae</taxon>
        <taxon>Acaulospora</taxon>
    </lineage>
</organism>
<protein>
    <submittedName>
        <fullName evidence="1">10015_t:CDS:1</fullName>
    </submittedName>
</protein>
<reference evidence="1" key="1">
    <citation type="submission" date="2021-06" db="EMBL/GenBank/DDBJ databases">
        <authorList>
            <person name="Kallberg Y."/>
            <person name="Tangrot J."/>
            <person name="Rosling A."/>
        </authorList>
    </citation>
    <scope>NUCLEOTIDE SEQUENCE</scope>
    <source>
        <strain evidence="1">CL356</strain>
    </source>
</reference>
<evidence type="ECO:0000313" key="1">
    <source>
        <dbReference type="EMBL" id="CAG8751979.1"/>
    </source>
</evidence>
<name>A0ACA9QHB3_9GLOM</name>
<keyword evidence="2" id="KW-1185">Reference proteome</keyword>
<feature type="non-terminal residue" evidence="1">
    <location>
        <position position="1"/>
    </location>
</feature>
<dbReference type="Proteomes" id="UP000789525">
    <property type="component" value="Unassembled WGS sequence"/>
</dbReference>
<proteinExistence type="predicted"/>
<comment type="caution">
    <text evidence="1">The sequence shown here is derived from an EMBL/GenBank/DDBJ whole genome shotgun (WGS) entry which is preliminary data.</text>
</comment>
<evidence type="ECO:0000313" key="2">
    <source>
        <dbReference type="Proteomes" id="UP000789525"/>
    </source>
</evidence>
<dbReference type="EMBL" id="CAJVPT010053681">
    <property type="protein sequence ID" value="CAG8751979.1"/>
    <property type="molecule type" value="Genomic_DNA"/>
</dbReference>
<gene>
    <name evidence="1" type="ORF">ACOLOM_LOCUS12736</name>
</gene>
<accession>A0ACA9QHB3</accession>
<feature type="non-terminal residue" evidence="1">
    <location>
        <position position="124"/>
    </location>
</feature>
<sequence>ADTNRGKFKRTRQWYFVGPPGHGTGADLPTSSPPVVREKKFGYKYLTHANGTSLGTQIDPCEPTGTCSEIPRRIRGLVELGGIHGYSRIETIQNDPVYGRLILPKPHSTLLPLYRRYPDTQIPS</sequence>